<dbReference type="STRING" id="1538553.JT25_019460"/>
<evidence type="ECO:0000256" key="3">
    <source>
        <dbReference type="ARBA" id="ARBA00022490"/>
    </source>
</evidence>
<dbReference type="GO" id="GO:0005829">
    <property type="term" value="C:cytosol"/>
    <property type="evidence" value="ECO:0007669"/>
    <property type="project" value="TreeGrafter"/>
</dbReference>
<keyword evidence="3" id="KW-0963">Cytoplasm</keyword>
<dbReference type="EMBL" id="CP014476">
    <property type="protein sequence ID" value="AMK78638.1"/>
    <property type="molecule type" value="Genomic_DNA"/>
</dbReference>
<dbReference type="GO" id="GO:0032993">
    <property type="term" value="C:protein-DNA complex"/>
    <property type="evidence" value="ECO:0007669"/>
    <property type="project" value="TreeGrafter"/>
</dbReference>
<feature type="coiled-coil region" evidence="5">
    <location>
        <begin position="5"/>
        <end position="32"/>
    </location>
</feature>
<dbReference type="GO" id="GO:0003680">
    <property type="term" value="F:minor groove of adenine-thymine-rich DNA binding"/>
    <property type="evidence" value="ECO:0007669"/>
    <property type="project" value="TreeGrafter"/>
</dbReference>
<feature type="domain" description="DNA-binding protein H-NS-like C-terminal" evidence="6">
    <location>
        <begin position="57"/>
        <end position="104"/>
    </location>
</feature>
<dbReference type="Gene3D" id="4.10.430.10">
    <property type="entry name" value="Histone-like protein H-NS, C-terminal domain"/>
    <property type="match status" value="1"/>
</dbReference>
<dbReference type="GO" id="GO:0001217">
    <property type="term" value="F:DNA-binding transcription repressor activity"/>
    <property type="evidence" value="ECO:0007669"/>
    <property type="project" value="TreeGrafter"/>
</dbReference>
<evidence type="ECO:0000259" key="6">
    <source>
        <dbReference type="SMART" id="SM00528"/>
    </source>
</evidence>
<sequence length="105" mass="11691">MTDFNKLSEAELQAVIDNAEKALKERQSSKRKEVIAQIKELAASIGVTVDIQDGEKKSERKTGKVAARYRSPNDASLTWSGRGLAPKWMQELLASGRNKAEFEIK</sequence>
<reference evidence="7 8" key="1">
    <citation type="journal article" date="2015" name="Environ. Microbiol.">
        <title>Methane oxidation coupled to nitrate reduction under hypoxia by the Gammaproteobacterium Methylomonas denitrificans, sp. nov. type strain FJG1.</title>
        <authorList>
            <person name="Kits K.D."/>
            <person name="Klotz M.G."/>
            <person name="Stein L.Y."/>
        </authorList>
    </citation>
    <scope>NUCLEOTIDE SEQUENCE [LARGE SCALE GENOMIC DNA]</scope>
    <source>
        <strain evidence="7 8">FJG1</strain>
    </source>
</reference>
<evidence type="ECO:0000256" key="2">
    <source>
        <dbReference type="ARBA" id="ARBA00010610"/>
    </source>
</evidence>
<dbReference type="AlphaFoldDB" id="A0A126T9C7"/>
<dbReference type="RefSeq" id="WP_033156614.1">
    <property type="nucleotide sequence ID" value="NZ_CP014476.1"/>
</dbReference>
<dbReference type="InterPro" id="IPR027444">
    <property type="entry name" value="H-NS_C_dom"/>
</dbReference>
<keyword evidence="8" id="KW-1185">Reference proteome</keyword>
<dbReference type="Pfam" id="PF00816">
    <property type="entry name" value="Histone_HNS"/>
    <property type="match status" value="1"/>
</dbReference>
<evidence type="ECO:0000256" key="1">
    <source>
        <dbReference type="ARBA" id="ARBA00004453"/>
    </source>
</evidence>
<dbReference type="GO" id="GO:0003681">
    <property type="term" value="F:bent DNA binding"/>
    <property type="evidence" value="ECO:0007669"/>
    <property type="project" value="TreeGrafter"/>
</dbReference>
<dbReference type="PANTHER" id="PTHR38097">
    <property type="match status" value="1"/>
</dbReference>
<dbReference type="OrthoDB" id="5297879at2"/>
<organism evidence="7 8">
    <name type="scientific">Methylomonas denitrificans</name>
    <dbReference type="NCBI Taxonomy" id="1538553"/>
    <lineage>
        <taxon>Bacteria</taxon>
        <taxon>Pseudomonadati</taxon>
        <taxon>Pseudomonadota</taxon>
        <taxon>Gammaproteobacteria</taxon>
        <taxon>Methylococcales</taxon>
        <taxon>Methylococcaceae</taxon>
        <taxon>Methylomonas</taxon>
    </lineage>
</organism>
<keyword evidence="4" id="KW-0238">DNA-binding</keyword>
<dbReference type="GO" id="GO:0009295">
    <property type="term" value="C:nucleoid"/>
    <property type="evidence" value="ECO:0007669"/>
    <property type="project" value="UniProtKB-SubCell"/>
</dbReference>
<dbReference type="Proteomes" id="UP000030512">
    <property type="component" value="Chromosome"/>
</dbReference>
<gene>
    <name evidence="7" type="ORF">JT25_019460</name>
</gene>
<dbReference type="SUPFAM" id="SSF81273">
    <property type="entry name" value="H-NS histone-like proteins"/>
    <property type="match status" value="1"/>
</dbReference>
<accession>A0A126T9C7</accession>
<evidence type="ECO:0000256" key="5">
    <source>
        <dbReference type="SAM" id="Coils"/>
    </source>
</evidence>
<name>A0A126T9C7_9GAMM</name>
<dbReference type="PANTHER" id="PTHR38097:SF2">
    <property type="entry name" value="DNA-BINDING PROTEIN STPA"/>
    <property type="match status" value="1"/>
</dbReference>
<proteinExistence type="inferred from homology"/>
<dbReference type="KEGG" id="mdn:JT25_019460"/>
<comment type="subcellular location">
    <subcellularLocation>
        <location evidence="1">Cytoplasm</location>
        <location evidence="1">Nucleoid</location>
    </subcellularLocation>
</comment>
<keyword evidence="5" id="KW-0175">Coiled coil</keyword>
<evidence type="ECO:0000313" key="7">
    <source>
        <dbReference type="EMBL" id="AMK78638.1"/>
    </source>
</evidence>
<evidence type="ECO:0000313" key="8">
    <source>
        <dbReference type="Proteomes" id="UP000030512"/>
    </source>
</evidence>
<evidence type="ECO:0000256" key="4">
    <source>
        <dbReference type="ARBA" id="ARBA00023125"/>
    </source>
</evidence>
<comment type="similarity">
    <text evidence="2">Belongs to the histone-like protein H-NS family.</text>
</comment>
<protein>
    <submittedName>
        <fullName evidence="7">Histone</fullName>
    </submittedName>
</protein>
<dbReference type="SMART" id="SM00528">
    <property type="entry name" value="HNS"/>
    <property type="match status" value="1"/>
</dbReference>
<dbReference type="GO" id="GO:0000976">
    <property type="term" value="F:transcription cis-regulatory region binding"/>
    <property type="evidence" value="ECO:0007669"/>
    <property type="project" value="TreeGrafter"/>
</dbReference>
<dbReference type="InterPro" id="IPR037150">
    <property type="entry name" value="H-NS_C_dom_sf"/>
</dbReference>